<dbReference type="Proteomes" id="UP001449657">
    <property type="component" value="Chromosome"/>
</dbReference>
<name>A0ABZ2Z4N0_9BACT</name>
<dbReference type="EMBL" id="CP150096">
    <property type="protein sequence ID" value="WZN47206.1"/>
    <property type="molecule type" value="Genomic_DNA"/>
</dbReference>
<evidence type="ECO:0000256" key="1">
    <source>
        <dbReference type="ARBA" id="ARBA00001947"/>
    </source>
</evidence>
<comment type="cofactor">
    <cofactor evidence="1">
        <name>Zn(2+)</name>
        <dbReference type="ChEBI" id="CHEBI:29105"/>
    </cofactor>
</comment>
<dbReference type="SMART" id="SM00228">
    <property type="entry name" value="PDZ"/>
    <property type="match status" value="2"/>
</dbReference>
<evidence type="ECO:0000259" key="3">
    <source>
        <dbReference type="PROSITE" id="PS50106"/>
    </source>
</evidence>
<evidence type="ECO:0000313" key="5">
    <source>
        <dbReference type="Proteomes" id="UP001449657"/>
    </source>
</evidence>
<dbReference type="Gene3D" id="2.30.42.10">
    <property type="match status" value="2"/>
</dbReference>
<protein>
    <submittedName>
        <fullName evidence="4">PDZ domain-containing protein</fullName>
    </submittedName>
</protein>
<proteinExistence type="predicted"/>
<dbReference type="PROSITE" id="PS51257">
    <property type="entry name" value="PROKAR_LIPOPROTEIN"/>
    <property type="match status" value="1"/>
</dbReference>
<keyword evidence="2" id="KW-0732">Signal</keyword>
<sequence>MRKLLFSGSTLLLACTLASTAVSAQDGRGHKLGEYDEIIIKRKGETQNAKVTVEIKDGEVYVDGKPIREYEGDGLSVKRRVIIPRNGNFPDQAPENLLEDAIRPGAAVLGVITEKSTAAGATVTEVAENSAAAKAGLKAGDVITKVNEVKISEPQDLFETIGKLQPGDEVTVLYLRDKKEQKAKAKLQPRDSAEDTMRGRRFRNPRMLDDEPRVFQMPRGFDDLFNPNAQAKLGLQVQDREENDGATVQSIDKESAAEKAGFKTGDVILSIDGQTVKNAREVVAGYRGAKDKSSIAFNIRRNGKTETLTVKVPRKLRSENL</sequence>
<dbReference type="InterPro" id="IPR036034">
    <property type="entry name" value="PDZ_sf"/>
</dbReference>
<feature type="domain" description="PDZ" evidence="3">
    <location>
        <begin position="105"/>
        <end position="179"/>
    </location>
</feature>
<dbReference type="InterPro" id="IPR001478">
    <property type="entry name" value="PDZ"/>
</dbReference>
<accession>A0ABZ2Z4N0</accession>
<feature type="chain" id="PRO_5046960872" evidence="2">
    <location>
        <begin position="25"/>
        <end position="321"/>
    </location>
</feature>
<dbReference type="CDD" id="cd06779">
    <property type="entry name" value="cpPDZ_Deg_HtrA-like"/>
    <property type="match status" value="1"/>
</dbReference>
<dbReference type="RefSeq" id="WP_341841865.1">
    <property type="nucleotide sequence ID" value="NZ_CP149792.1"/>
</dbReference>
<dbReference type="PANTHER" id="PTHR42837">
    <property type="entry name" value="REGULATOR OF SIGMA-E PROTEASE RSEP"/>
    <property type="match status" value="1"/>
</dbReference>
<dbReference type="PROSITE" id="PS50106">
    <property type="entry name" value="PDZ"/>
    <property type="match status" value="2"/>
</dbReference>
<feature type="signal peptide" evidence="2">
    <location>
        <begin position="1"/>
        <end position="24"/>
    </location>
</feature>
<evidence type="ECO:0000256" key="2">
    <source>
        <dbReference type="SAM" id="SignalP"/>
    </source>
</evidence>
<dbReference type="PANTHER" id="PTHR42837:SF2">
    <property type="entry name" value="MEMBRANE METALLOPROTEASE ARASP2, CHLOROPLASTIC-RELATED"/>
    <property type="match status" value="1"/>
</dbReference>
<dbReference type="Pfam" id="PF13180">
    <property type="entry name" value="PDZ_2"/>
    <property type="match status" value="2"/>
</dbReference>
<feature type="domain" description="PDZ" evidence="3">
    <location>
        <begin position="228"/>
        <end position="278"/>
    </location>
</feature>
<keyword evidence="5" id="KW-1185">Reference proteome</keyword>
<dbReference type="InterPro" id="IPR004387">
    <property type="entry name" value="Pept_M50_Zn"/>
</dbReference>
<reference evidence="4 5" key="1">
    <citation type="submission" date="2024-03" db="EMBL/GenBank/DDBJ databases">
        <title>Chitinophaga caseinilytica sp. nov., a casein hydrolysing bacterium isolated from forest soil.</title>
        <authorList>
            <person name="Lee D.S."/>
            <person name="Han D.M."/>
            <person name="Baek J.H."/>
            <person name="Choi D.G."/>
            <person name="Jeon J.H."/>
            <person name="Jeon C.O."/>
        </authorList>
    </citation>
    <scope>NUCLEOTIDE SEQUENCE [LARGE SCALE GENOMIC DNA]</scope>
    <source>
        <strain evidence="4 5">KACC 19118</strain>
    </source>
</reference>
<organism evidence="4 5">
    <name type="scientific">Chitinophaga caseinilytica</name>
    <dbReference type="NCBI Taxonomy" id="2267521"/>
    <lineage>
        <taxon>Bacteria</taxon>
        <taxon>Pseudomonadati</taxon>
        <taxon>Bacteroidota</taxon>
        <taxon>Chitinophagia</taxon>
        <taxon>Chitinophagales</taxon>
        <taxon>Chitinophagaceae</taxon>
        <taxon>Chitinophaga</taxon>
    </lineage>
</organism>
<dbReference type="SUPFAM" id="SSF50156">
    <property type="entry name" value="PDZ domain-like"/>
    <property type="match status" value="2"/>
</dbReference>
<gene>
    <name evidence="4" type="ORF">WJU22_03310</name>
</gene>
<evidence type="ECO:0000313" key="4">
    <source>
        <dbReference type="EMBL" id="WZN47206.1"/>
    </source>
</evidence>